<protein>
    <submittedName>
        <fullName evidence="2">Alpha/beta fold hydrolase</fullName>
    </submittedName>
</protein>
<sequence length="350" mass="39232">MTPFTRSPEETADSLSRAAKSLLKLNARPPVGLTPKDPIWAKNKARLYRYRPTGGTVRPTPILLVYALINKPYIMDLTPGNSLVESLVEDGYDVFLLDWGVPGEEDAGLGYDSYLFDYLPRAVRAMLKAANAERFTLFGYCMGGTIAAMYAATQPSPQLANLVLLTTPIDFAQAGLYSAWLEPEHFDATRVSGTLRLIPPEMIDLGAKLLKPLQNYVGPYVRLLEKIEDEDFVKGWKTMNFWVNDGVPFPGEAYRQWVTWFYQENRLVRGELSLRGVPVRLENIRCSVLNVYAQMDHIVPPEMSTPFLALVGSQDKADMPVKAGHVGVVAGRTAHQHFIPKLKKWLESRT</sequence>
<evidence type="ECO:0000259" key="1">
    <source>
        <dbReference type="Pfam" id="PF00561"/>
    </source>
</evidence>
<dbReference type="AlphaFoldDB" id="A0A937X3A4"/>
<dbReference type="SUPFAM" id="SSF53474">
    <property type="entry name" value="alpha/beta-Hydrolases"/>
    <property type="match status" value="1"/>
</dbReference>
<gene>
    <name evidence="2" type="ORF">FJZ00_07985</name>
</gene>
<comment type="caution">
    <text evidence="2">The sequence shown here is derived from an EMBL/GenBank/DDBJ whole genome shotgun (WGS) entry which is preliminary data.</text>
</comment>
<dbReference type="EMBL" id="VGJX01000433">
    <property type="protein sequence ID" value="MBM3275078.1"/>
    <property type="molecule type" value="Genomic_DNA"/>
</dbReference>
<reference evidence="2 3" key="1">
    <citation type="submission" date="2019-03" db="EMBL/GenBank/DDBJ databases">
        <title>Lake Tanganyika Metagenome-Assembled Genomes (MAGs).</title>
        <authorList>
            <person name="Tran P."/>
        </authorList>
    </citation>
    <scope>NUCLEOTIDE SEQUENCE [LARGE SCALE GENOMIC DNA]</scope>
    <source>
        <strain evidence="2">K_DeepCast_65m_m2_236</strain>
    </source>
</reference>
<dbReference type="Proteomes" id="UP000703893">
    <property type="component" value="Unassembled WGS sequence"/>
</dbReference>
<dbReference type="InterPro" id="IPR051321">
    <property type="entry name" value="PHA/PHB_synthase"/>
</dbReference>
<name>A0A937X3A4_9BACT</name>
<proteinExistence type="predicted"/>
<dbReference type="PANTHER" id="PTHR36837">
    <property type="entry name" value="POLY(3-HYDROXYALKANOATE) POLYMERASE SUBUNIT PHAC"/>
    <property type="match status" value="1"/>
</dbReference>
<accession>A0A937X3A4</accession>
<dbReference type="GO" id="GO:0016787">
    <property type="term" value="F:hydrolase activity"/>
    <property type="evidence" value="ECO:0007669"/>
    <property type="project" value="UniProtKB-KW"/>
</dbReference>
<dbReference type="InterPro" id="IPR029058">
    <property type="entry name" value="AB_hydrolase_fold"/>
</dbReference>
<organism evidence="2 3">
    <name type="scientific">Candidatus Tanganyikabacteria bacterium</name>
    <dbReference type="NCBI Taxonomy" id="2961651"/>
    <lineage>
        <taxon>Bacteria</taxon>
        <taxon>Bacillati</taxon>
        <taxon>Candidatus Sericytochromatia</taxon>
        <taxon>Candidatus Tanganyikabacteria</taxon>
    </lineage>
</organism>
<evidence type="ECO:0000313" key="2">
    <source>
        <dbReference type="EMBL" id="MBM3275078.1"/>
    </source>
</evidence>
<keyword evidence="2" id="KW-0378">Hydrolase</keyword>
<dbReference type="Pfam" id="PF00561">
    <property type="entry name" value="Abhydrolase_1"/>
    <property type="match status" value="1"/>
</dbReference>
<dbReference type="PANTHER" id="PTHR36837:SF2">
    <property type="entry name" value="POLY(3-HYDROXYALKANOATE) POLYMERASE SUBUNIT PHAC"/>
    <property type="match status" value="1"/>
</dbReference>
<feature type="domain" description="AB hydrolase-1" evidence="1">
    <location>
        <begin position="62"/>
        <end position="307"/>
    </location>
</feature>
<dbReference type="Gene3D" id="3.40.50.1820">
    <property type="entry name" value="alpha/beta hydrolase"/>
    <property type="match status" value="1"/>
</dbReference>
<evidence type="ECO:0000313" key="3">
    <source>
        <dbReference type="Proteomes" id="UP000703893"/>
    </source>
</evidence>
<dbReference type="InterPro" id="IPR000073">
    <property type="entry name" value="AB_hydrolase_1"/>
</dbReference>